<proteinExistence type="predicted"/>
<dbReference type="EMBL" id="FWFX01000011">
    <property type="protein sequence ID" value="SLN61066.1"/>
    <property type="molecule type" value="Genomic_DNA"/>
</dbReference>
<dbReference type="Pfam" id="PF01177">
    <property type="entry name" value="Asp_Glu_race"/>
    <property type="match status" value="1"/>
</dbReference>
<dbReference type="GO" id="GO:0047661">
    <property type="term" value="F:amino-acid racemase activity"/>
    <property type="evidence" value="ECO:0007669"/>
    <property type="project" value="InterPro"/>
</dbReference>
<protein>
    <submittedName>
        <fullName evidence="1">Putative racemase</fullName>
    </submittedName>
</protein>
<organism evidence="1 2">
    <name type="scientific">Roseovarius albus</name>
    <dbReference type="NCBI Taxonomy" id="1247867"/>
    <lineage>
        <taxon>Bacteria</taxon>
        <taxon>Pseudomonadati</taxon>
        <taxon>Pseudomonadota</taxon>
        <taxon>Alphaproteobacteria</taxon>
        <taxon>Rhodobacterales</taxon>
        <taxon>Roseobacteraceae</taxon>
        <taxon>Roseovarius</taxon>
    </lineage>
</organism>
<dbReference type="OrthoDB" id="9803739at2"/>
<dbReference type="InterPro" id="IPR015942">
    <property type="entry name" value="Asp/Glu/hydantoin_racemase"/>
</dbReference>
<accession>A0A1X6ZU35</accession>
<dbReference type="Proteomes" id="UP000193061">
    <property type="component" value="Unassembled WGS sequence"/>
</dbReference>
<dbReference type="Gene3D" id="3.40.50.1860">
    <property type="match status" value="2"/>
</dbReference>
<dbReference type="RefSeq" id="WP_085806807.1">
    <property type="nucleotide sequence ID" value="NZ_FWFX01000011.1"/>
</dbReference>
<dbReference type="AlphaFoldDB" id="A0A1X6ZU35"/>
<name>A0A1X6ZU35_9RHOB</name>
<gene>
    <name evidence="1" type="ORF">ROA7450_03148</name>
</gene>
<sequence>MHIGLIGGIGPAATIEYYRRLVELFKAEDLPLKLTIAHADVSVLAKNAPADRRDEQAEVFAGHLRQLKAAGCDVASITALTGHFCFDEVKALSPLPLMSAIEPIDFYCAQNGINRVGLLGSPPVLQTRLFRCLQQVEAIVPEEGLVGLGDTYMRVALSGECTDADRDILFAAGQGMIATQQADAILLAGTDLGLAFDGRDPGYPVIDALEIHVAAMAELVKNEQVALRSH</sequence>
<dbReference type="InterPro" id="IPR001920">
    <property type="entry name" value="Asp/Glu_race"/>
</dbReference>
<evidence type="ECO:0000313" key="1">
    <source>
        <dbReference type="EMBL" id="SLN61066.1"/>
    </source>
</evidence>
<reference evidence="1 2" key="1">
    <citation type="submission" date="2017-03" db="EMBL/GenBank/DDBJ databases">
        <authorList>
            <person name="Afonso C.L."/>
            <person name="Miller P.J."/>
            <person name="Scott M.A."/>
            <person name="Spackman E."/>
            <person name="Goraichik I."/>
            <person name="Dimitrov K.M."/>
            <person name="Suarez D.L."/>
            <person name="Swayne D.E."/>
        </authorList>
    </citation>
    <scope>NUCLEOTIDE SEQUENCE [LARGE SCALE GENOMIC DNA]</scope>
    <source>
        <strain evidence="1 2">CECT 7450</strain>
    </source>
</reference>
<evidence type="ECO:0000313" key="2">
    <source>
        <dbReference type="Proteomes" id="UP000193061"/>
    </source>
</evidence>
<dbReference type="SUPFAM" id="SSF53681">
    <property type="entry name" value="Aspartate/glutamate racemase"/>
    <property type="match status" value="2"/>
</dbReference>
<keyword evidence="2" id="KW-1185">Reference proteome</keyword>